<gene>
    <name evidence="1" type="ORF">FWK35_00000337</name>
</gene>
<proteinExistence type="predicted"/>
<name>A0A6G0ZR22_APHCR</name>
<dbReference type="AlphaFoldDB" id="A0A6G0ZR22"/>
<keyword evidence="2" id="KW-1185">Reference proteome</keyword>
<dbReference type="OrthoDB" id="8948150at2759"/>
<protein>
    <submittedName>
        <fullName evidence="1">THAP-type domain-containing protein</fullName>
    </submittedName>
</protein>
<dbReference type="EMBL" id="VUJU01000014">
    <property type="protein sequence ID" value="KAF0774021.1"/>
    <property type="molecule type" value="Genomic_DNA"/>
</dbReference>
<accession>A0A6G0ZR22</accession>
<evidence type="ECO:0000313" key="2">
    <source>
        <dbReference type="Proteomes" id="UP000478052"/>
    </source>
</evidence>
<evidence type="ECO:0000313" key="1">
    <source>
        <dbReference type="EMBL" id="KAF0774021.1"/>
    </source>
</evidence>
<comment type="caution">
    <text evidence="1">The sequence shown here is derived from an EMBL/GenBank/DDBJ whole genome shotgun (WGS) entry which is preliminary data.</text>
</comment>
<dbReference type="Proteomes" id="UP000478052">
    <property type="component" value="Unassembled WGS sequence"/>
</dbReference>
<reference evidence="1 2" key="1">
    <citation type="submission" date="2019-08" db="EMBL/GenBank/DDBJ databases">
        <title>Whole genome of Aphis craccivora.</title>
        <authorList>
            <person name="Voronova N.V."/>
            <person name="Shulinski R.S."/>
            <person name="Bandarenka Y.V."/>
            <person name="Zhorov D.G."/>
            <person name="Warner D."/>
        </authorList>
    </citation>
    <scope>NUCLEOTIDE SEQUENCE [LARGE SCALE GENOMIC DNA]</scope>
    <source>
        <strain evidence="1">180601</strain>
        <tissue evidence="1">Whole Body</tissue>
    </source>
</reference>
<organism evidence="1 2">
    <name type="scientific">Aphis craccivora</name>
    <name type="common">Cowpea aphid</name>
    <dbReference type="NCBI Taxonomy" id="307492"/>
    <lineage>
        <taxon>Eukaryota</taxon>
        <taxon>Metazoa</taxon>
        <taxon>Ecdysozoa</taxon>
        <taxon>Arthropoda</taxon>
        <taxon>Hexapoda</taxon>
        <taxon>Insecta</taxon>
        <taxon>Pterygota</taxon>
        <taxon>Neoptera</taxon>
        <taxon>Paraneoptera</taxon>
        <taxon>Hemiptera</taxon>
        <taxon>Sternorrhyncha</taxon>
        <taxon>Aphidomorpha</taxon>
        <taxon>Aphidoidea</taxon>
        <taxon>Aphididae</taxon>
        <taxon>Aphidini</taxon>
        <taxon>Aphis</taxon>
        <taxon>Aphis</taxon>
    </lineage>
</organism>
<sequence length="181" mass="20762">MTLKTLKKFGRPPILQSFEQYVINSRVKTSILLELLFKVKRFKNTSMQIEHLSMMLSFLKKIKVVSKINGTDVTSRMNFINGWLISINGLLKLWVLLNESTRHPSEYVLFTNRLNQDCLENLFAIHYFKDINDILCHINPQKVGPTNVVLPEPSSRGRNIAHSAFASPASTLFRAISDQLE</sequence>